<organism evidence="2 3">
    <name type="scientific">Photobacterium proteolyticum</name>
    <dbReference type="NCBI Taxonomy" id="1903952"/>
    <lineage>
        <taxon>Bacteria</taxon>
        <taxon>Pseudomonadati</taxon>
        <taxon>Pseudomonadota</taxon>
        <taxon>Gammaproteobacteria</taxon>
        <taxon>Vibrionales</taxon>
        <taxon>Vibrionaceae</taxon>
        <taxon>Photobacterium</taxon>
    </lineage>
</organism>
<dbReference type="Pfam" id="PF02486">
    <property type="entry name" value="Rep_trans"/>
    <property type="match status" value="1"/>
</dbReference>
<dbReference type="AlphaFoldDB" id="A0A1Q9G745"/>
<dbReference type="InterPro" id="IPR003491">
    <property type="entry name" value="REP-like_C"/>
</dbReference>
<evidence type="ECO:0000313" key="3">
    <source>
        <dbReference type="Proteomes" id="UP000186905"/>
    </source>
</evidence>
<comment type="caution">
    <text evidence="2">The sequence shown here is derived from an EMBL/GenBank/DDBJ whole genome shotgun (WGS) entry which is preliminary data.</text>
</comment>
<proteinExistence type="predicted"/>
<accession>A0A1Q9G745</accession>
<evidence type="ECO:0000313" key="2">
    <source>
        <dbReference type="EMBL" id="OLQ70155.1"/>
    </source>
</evidence>
<dbReference type="Proteomes" id="UP000186905">
    <property type="component" value="Unassembled WGS sequence"/>
</dbReference>
<keyword evidence="2" id="KW-0648">Protein biosynthesis</keyword>
<evidence type="ECO:0000259" key="1">
    <source>
        <dbReference type="Pfam" id="PF02486"/>
    </source>
</evidence>
<dbReference type="EMBL" id="MJIL01000099">
    <property type="protein sequence ID" value="OLQ70155.1"/>
    <property type="molecule type" value="Genomic_DNA"/>
</dbReference>
<dbReference type="OrthoDB" id="341658at2"/>
<gene>
    <name evidence="2" type="ORF">BIT28_10765</name>
</gene>
<keyword evidence="3" id="KW-1185">Reference proteome</keyword>
<protein>
    <submittedName>
        <fullName evidence="2">Replication initiation factor family protein</fullName>
    </submittedName>
</protein>
<feature type="domain" description="Replication initiation protein-like C-terminal" evidence="1">
    <location>
        <begin position="155"/>
        <end position="306"/>
    </location>
</feature>
<sequence length="357" mass="40203">MAEQERPVLVDHLAFSFKFTELRHCHKADLSSFAWQKMPKATYQTVTNPQQRAIALERYQNAVREVLTDRLATFLFHVMGMTLSPMRGRGLHGYEDSAVILDKTGSVECGLMGVGGNNETVFIQLSGRGCKYLLEHTTTFRLHWWLTKILHVFTLSRLDLAVDDFSGCFDCKYAETAWREGAFRTSQRGMGPKVNPHVVYAANGDVLEEATIVGSRQSAVYWRVYNKKLEQGLNKLDITWYRNEVELKKCNVDALLDPAAAFAGICAFSASIEPTQGVSIKRVTKDACLDLLGRIRWTRRQCGKALSDVVRMFNGDTSKAFGLLSAPLDLDVFELEDYGKLALPETYQNIINIALEN</sequence>
<keyword evidence="2" id="KW-0396">Initiation factor</keyword>
<dbReference type="GO" id="GO:0003743">
    <property type="term" value="F:translation initiation factor activity"/>
    <property type="evidence" value="ECO:0007669"/>
    <property type="project" value="UniProtKB-KW"/>
</dbReference>
<dbReference type="STRING" id="1903952.BIT28_10765"/>
<reference evidence="2 3" key="1">
    <citation type="submission" date="2016-09" db="EMBL/GenBank/DDBJ databases">
        <title>Photobacterium proteolyticum sp. nov. a protease producing bacterium isolated from ocean sediments of Laizhou Bay.</title>
        <authorList>
            <person name="Li Y."/>
        </authorList>
    </citation>
    <scope>NUCLEOTIDE SEQUENCE [LARGE SCALE GENOMIC DNA]</scope>
    <source>
        <strain evidence="2 3">13-12</strain>
    </source>
</reference>
<name>A0A1Q9G745_9GAMM</name>